<organism evidence="2 3">
    <name type="scientific">Methylobacterium nodulans (strain LMG 21967 / CNCM I-2342 / ORS 2060)</name>
    <dbReference type="NCBI Taxonomy" id="460265"/>
    <lineage>
        <taxon>Bacteria</taxon>
        <taxon>Pseudomonadati</taxon>
        <taxon>Pseudomonadota</taxon>
        <taxon>Alphaproteobacteria</taxon>
        <taxon>Hyphomicrobiales</taxon>
        <taxon>Methylobacteriaceae</taxon>
        <taxon>Methylobacterium</taxon>
    </lineage>
</organism>
<dbReference type="eggNOG" id="ENOG5032YEE">
    <property type="taxonomic scope" value="Bacteria"/>
</dbReference>
<keyword evidence="3" id="KW-1185">Reference proteome</keyword>
<evidence type="ECO:0000313" key="3">
    <source>
        <dbReference type="Proteomes" id="UP000008207"/>
    </source>
</evidence>
<dbReference type="EMBL" id="CP001349">
    <property type="protein sequence ID" value="ACL55716.1"/>
    <property type="molecule type" value="Genomic_DNA"/>
</dbReference>
<dbReference type="KEGG" id="mno:Mnod_0684"/>
<protein>
    <submittedName>
        <fullName evidence="2">Uncharacterized protein</fullName>
    </submittedName>
</protein>
<name>B8IF05_METNO</name>
<evidence type="ECO:0000313" key="2">
    <source>
        <dbReference type="EMBL" id="ACL55716.1"/>
    </source>
</evidence>
<dbReference type="Proteomes" id="UP000008207">
    <property type="component" value="Chromosome"/>
</dbReference>
<evidence type="ECO:0000256" key="1">
    <source>
        <dbReference type="SAM" id="MobiDB-lite"/>
    </source>
</evidence>
<proteinExistence type="predicted"/>
<gene>
    <name evidence="2" type="ordered locus">Mnod_0684</name>
</gene>
<dbReference type="AlphaFoldDB" id="B8IF05"/>
<dbReference type="HOGENOM" id="CLU_2220047_0_0_5"/>
<feature type="region of interest" description="Disordered" evidence="1">
    <location>
        <begin position="28"/>
        <end position="106"/>
    </location>
</feature>
<sequence>MLRSKQKPKPQETGFILFDVYYEDGSRRSNRRVPRAALNGLDGDAPARQIIEEQGSGDRREVRPSAARHRQAGAVGDLTRRKAAPRRPPGGCRTIPGGPGPVALRS</sequence>
<accession>B8IF05</accession>
<reference evidence="2 3" key="1">
    <citation type="submission" date="2009-01" db="EMBL/GenBank/DDBJ databases">
        <title>Complete sequence of chromosome of Methylobacterium nodulans ORS 2060.</title>
        <authorList>
            <consortium name="US DOE Joint Genome Institute"/>
            <person name="Lucas S."/>
            <person name="Copeland A."/>
            <person name="Lapidus A."/>
            <person name="Glavina del Rio T."/>
            <person name="Dalin E."/>
            <person name="Tice H."/>
            <person name="Bruce D."/>
            <person name="Goodwin L."/>
            <person name="Pitluck S."/>
            <person name="Sims D."/>
            <person name="Brettin T."/>
            <person name="Detter J.C."/>
            <person name="Han C."/>
            <person name="Larimer F."/>
            <person name="Land M."/>
            <person name="Hauser L."/>
            <person name="Kyrpides N."/>
            <person name="Ivanova N."/>
            <person name="Marx C.J."/>
            <person name="Richardson P."/>
        </authorList>
    </citation>
    <scope>NUCLEOTIDE SEQUENCE [LARGE SCALE GENOMIC DNA]</scope>
    <source>
        <strain evidence="3">LMG 21967 / CNCM I-2342 / ORS 2060</strain>
    </source>
</reference>